<dbReference type="RefSeq" id="WP_041061223.1">
    <property type="nucleotide sequence ID" value="NZ_JXRR01000022.1"/>
</dbReference>
<sequence>MIDIHCHILYGVDDGPQNETETLALLHQAIEDGVTDIIATPHHRNRHFINEKKDVLILVDKVNSLAQENRLSITIHPGQEVRIYGEIAEDYARDEILNLAGKTNYVLVELPSSQVPAYTERVLYEMQVAGLIPIIAHPERNSAIMEDPGKLYSLINQGALSQVTAASIAGDFGKKIQKFSIELVEHQLAHFIASDAHDTRHRGFAMKRAQKAIESAHGHDFGVFENADRLLKGHSLQLNPPMEMKTKGFWSKLLNR</sequence>
<evidence type="ECO:0000256" key="4">
    <source>
        <dbReference type="ARBA" id="ARBA00051722"/>
    </source>
</evidence>
<dbReference type="PATRIC" id="fig|220754.4.peg.3435"/>
<dbReference type="GO" id="GO:0030145">
    <property type="term" value="F:manganese ion binding"/>
    <property type="evidence" value="ECO:0007669"/>
    <property type="project" value="UniProtKB-UniRule"/>
</dbReference>
<dbReference type="GO" id="GO:0004725">
    <property type="term" value="F:protein tyrosine phosphatase activity"/>
    <property type="evidence" value="ECO:0007669"/>
    <property type="project" value="UniProtKB-UniRule"/>
</dbReference>
<keyword evidence="2 5" id="KW-0378">Hydrolase</keyword>
<organism evidence="6 7">
    <name type="scientific">Jeotgalibacillus campisalis</name>
    <dbReference type="NCBI Taxonomy" id="220754"/>
    <lineage>
        <taxon>Bacteria</taxon>
        <taxon>Bacillati</taxon>
        <taxon>Bacillota</taxon>
        <taxon>Bacilli</taxon>
        <taxon>Bacillales</taxon>
        <taxon>Caryophanaceae</taxon>
        <taxon>Jeotgalibacillus</taxon>
    </lineage>
</organism>
<name>A0A0C2V1V6_9BACL</name>
<gene>
    <name evidence="6" type="ORF">KR50_34200</name>
</gene>
<proteinExistence type="inferred from homology"/>
<keyword evidence="3 5" id="KW-0904">Protein phosphatase</keyword>
<comment type="catalytic activity">
    <reaction evidence="4 5">
        <text>O-phospho-L-tyrosyl-[protein] + H2O = L-tyrosyl-[protein] + phosphate</text>
        <dbReference type="Rhea" id="RHEA:10684"/>
        <dbReference type="Rhea" id="RHEA-COMP:10136"/>
        <dbReference type="Rhea" id="RHEA-COMP:20101"/>
        <dbReference type="ChEBI" id="CHEBI:15377"/>
        <dbReference type="ChEBI" id="CHEBI:43474"/>
        <dbReference type="ChEBI" id="CHEBI:46858"/>
        <dbReference type="ChEBI" id="CHEBI:61978"/>
        <dbReference type="EC" id="3.1.3.48"/>
    </reaction>
</comment>
<evidence type="ECO:0000313" key="7">
    <source>
        <dbReference type="Proteomes" id="UP000031972"/>
    </source>
</evidence>
<dbReference type="Proteomes" id="UP000031972">
    <property type="component" value="Unassembled WGS sequence"/>
</dbReference>
<dbReference type="SUPFAM" id="SSF89550">
    <property type="entry name" value="PHP domain-like"/>
    <property type="match status" value="1"/>
</dbReference>
<dbReference type="PIRSF" id="PIRSF016557">
    <property type="entry name" value="Caps_synth_CpsB"/>
    <property type="match status" value="1"/>
</dbReference>
<dbReference type="EC" id="3.1.3.48" evidence="5"/>
<comment type="caution">
    <text evidence="6">The sequence shown here is derived from an EMBL/GenBank/DDBJ whole genome shotgun (WGS) entry which is preliminary data.</text>
</comment>
<evidence type="ECO:0000256" key="2">
    <source>
        <dbReference type="ARBA" id="ARBA00022801"/>
    </source>
</evidence>
<comment type="similarity">
    <text evidence="1 5">Belongs to the metallo-dependent hydrolases superfamily. CpsB/CapC family.</text>
</comment>
<evidence type="ECO:0000313" key="6">
    <source>
        <dbReference type="EMBL" id="KIL43017.1"/>
    </source>
</evidence>
<keyword evidence="7" id="KW-1185">Reference proteome</keyword>
<evidence type="ECO:0000256" key="5">
    <source>
        <dbReference type="PIRNR" id="PIRNR016557"/>
    </source>
</evidence>
<dbReference type="EMBL" id="JXRR01000022">
    <property type="protein sequence ID" value="KIL43017.1"/>
    <property type="molecule type" value="Genomic_DNA"/>
</dbReference>
<reference evidence="6 7" key="1">
    <citation type="submission" date="2015-01" db="EMBL/GenBank/DDBJ databases">
        <title>Jeotgalibacillus campisalis genome sequencing.</title>
        <authorList>
            <person name="Goh K.M."/>
            <person name="Chan K.-G."/>
            <person name="Yaakop A.S."/>
            <person name="Ee R."/>
            <person name="Gan H.M."/>
            <person name="Chan C.S."/>
        </authorList>
    </citation>
    <scope>NUCLEOTIDE SEQUENCE [LARGE SCALE GENOMIC DNA]</scope>
    <source>
        <strain evidence="6 7">SF-57</strain>
    </source>
</reference>
<dbReference type="AlphaFoldDB" id="A0A0C2V1V6"/>
<dbReference type="Pfam" id="PF19567">
    <property type="entry name" value="CpsB_CapC"/>
    <property type="match status" value="1"/>
</dbReference>
<dbReference type="Gene3D" id="3.20.20.140">
    <property type="entry name" value="Metal-dependent hydrolases"/>
    <property type="match status" value="1"/>
</dbReference>
<accession>A0A0C2V1V6</accession>
<dbReference type="OrthoDB" id="9788539at2"/>
<protein>
    <recommendedName>
        <fullName evidence="5">Tyrosine-protein phosphatase</fullName>
        <ecNumber evidence="5">3.1.3.48</ecNumber>
    </recommendedName>
</protein>
<evidence type="ECO:0000256" key="3">
    <source>
        <dbReference type="ARBA" id="ARBA00022912"/>
    </source>
</evidence>
<dbReference type="InterPro" id="IPR016195">
    <property type="entry name" value="Pol/histidinol_Pase-like"/>
</dbReference>
<dbReference type="PANTHER" id="PTHR39181:SF1">
    <property type="entry name" value="TYROSINE-PROTEIN PHOSPHATASE YWQE"/>
    <property type="match status" value="1"/>
</dbReference>
<dbReference type="InterPro" id="IPR016667">
    <property type="entry name" value="Caps_polysacc_synth_CpsB/CapC"/>
</dbReference>
<dbReference type="PANTHER" id="PTHR39181">
    <property type="entry name" value="TYROSINE-PROTEIN PHOSPHATASE YWQE"/>
    <property type="match status" value="1"/>
</dbReference>
<evidence type="ECO:0000256" key="1">
    <source>
        <dbReference type="ARBA" id="ARBA00005750"/>
    </source>
</evidence>